<dbReference type="Gene3D" id="2.60.120.200">
    <property type="match status" value="1"/>
</dbReference>
<keyword evidence="2" id="KW-1133">Transmembrane helix</keyword>
<feature type="transmembrane region" description="Helical" evidence="2">
    <location>
        <begin position="227"/>
        <end position="248"/>
    </location>
</feature>
<reference evidence="4 5" key="1">
    <citation type="submission" date="2018-12" db="EMBL/GenBank/DDBJ databases">
        <title>Glycomyces sp. YIM 121974 draft genome.</title>
        <authorList>
            <person name="Li Q."/>
        </authorList>
    </citation>
    <scope>NUCLEOTIDE SEQUENCE [LARGE SCALE GENOMIC DNA]</scope>
    <source>
        <strain evidence="4 5">YIM 121974</strain>
    </source>
</reference>
<feature type="compositionally biased region" description="Low complexity" evidence="1">
    <location>
        <begin position="89"/>
        <end position="100"/>
    </location>
</feature>
<evidence type="ECO:0000313" key="4">
    <source>
        <dbReference type="EMBL" id="RRR98239.1"/>
    </source>
</evidence>
<evidence type="ECO:0000259" key="3">
    <source>
        <dbReference type="Pfam" id="PF08787"/>
    </source>
</evidence>
<dbReference type="Pfam" id="PF08787">
    <property type="entry name" value="Alginate_lyase2"/>
    <property type="match status" value="1"/>
</dbReference>
<dbReference type="GO" id="GO:0016829">
    <property type="term" value="F:lyase activity"/>
    <property type="evidence" value="ECO:0007669"/>
    <property type="project" value="UniProtKB-KW"/>
</dbReference>
<proteinExistence type="predicted"/>
<keyword evidence="2" id="KW-0472">Membrane</keyword>
<name>A0A426UVM3_9ACTN</name>
<feature type="compositionally biased region" description="Gly residues" evidence="1">
    <location>
        <begin position="298"/>
        <end position="318"/>
    </location>
</feature>
<dbReference type="AlphaFoldDB" id="A0A426UVM3"/>
<dbReference type="InterPro" id="IPR014895">
    <property type="entry name" value="Alginate_lyase_2"/>
</dbReference>
<feature type="compositionally biased region" description="Low complexity" evidence="1">
    <location>
        <begin position="267"/>
        <end position="282"/>
    </location>
</feature>
<feature type="region of interest" description="Disordered" evidence="1">
    <location>
        <begin position="251"/>
        <end position="324"/>
    </location>
</feature>
<accession>A0A426UVM3</accession>
<feature type="domain" description="Alginate lyase 2" evidence="3">
    <location>
        <begin position="326"/>
        <end position="537"/>
    </location>
</feature>
<sequence>MRRSWPDRSMVSPGSSIGRRPSLRIVHSEPWQTRRPWTRLMRLSLTPKGMLTLSSSRPKRSSKGRGGTAQPTSSPRAKTVPSGAGGSGTAFAGASGTPAARLRTQSGRISGGKAVVFIRGWSSRGGPGLRAVRRPDYGRGPAGPLSRAVGPLFTRPSHCGTGPAGRGIHLARSPARAGPAAYPRSKRTSMNDQPRKGPRHATPDEDFPTRVRAYWDRARDSVGENRSVAGVSAAAALVLIIAVTWAVVSAGGSGDEGTEEAGADVDPTSAAPEPSVSVSVSPSPSPSPVYVPAEDGDGGGGGGGGGDESEPEGGGGGDASVPSEVFDLGNWKVTLPVGDDGDPTEIVQPELDGYSHEDYFTVADSGDAIRFRTPVNGVTTENSSYPRSELREMEPGGGDEIEWDASSGEHAMTLRAAFTHLPEEKSEVVAAQIHGGDDDVTALRLEGSELWITDGDETNFHLVTDDYELGTVFEFSYAVSDGEIAVYYDGELETTLEHDGSGYFKAGAYTQANCENSSPCSEDNYGEVVVYDLAVSHS</sequence>
<comment type="caution">
    <text evidence="4">The sequence shown here is derived from an EMBL/GenBank/DDBJ whole genome shotgun (WGS) entry which is preliminary data.</text>
</comment>
<gene>
    <name evidence="4" type="ORF">EIW28_15105</name>
</gene>
<dbReference type="EMBL" id="RSEB01000004">
    <property type="protein sequence ID" value="RRR98239.1"/>
    <property type="molecule type" value="Genomic_DNA"/>
</dbReference>
<feature type="region of interest" description="Disordered" evidence="1">
    <location>
        <begin position="1"/>
        <end position="30"/>
    </location>
</feature>
<protein>
    <submittedName>
        <fullName evidence="4">Polysaccharide lyase family 7 protein</fullName>
    </submittedName>
</protein>
<dbReference type="SUPFAM" id="SSF49899">
    <property type="entry name" value="Concanavalin A-like lectins/glucanases"/>
    <property type="match status" value="1"/>
</dbReference>
<evidence type="ECO:0000256" key="2">
    <source>
        <dbReference type="SAM" id="Phobius"/>
    </source>
</evidence>
<dbReference type="Proteomes" id="UP000277256">
    <property type="component" value="Unassembled WGS sequence"/>
</dbReference>
<feature type="region of interest" description="Disordered" evidence="1">
    <location>
        <begin position="166"/>
        <end position="208"/>
    </location>
</feature>
<keyword evidence="4" id="KW-0456">Lyase</keyword>
<dbReference type="InterPro" id="IPR013320">
    <property type="entry name" value="ConA-like_dom_sf"/>
</dbReference>
<keyword evidence="2" id="KW-0812">Transmembrane</keyword>
<feature type="region of interest" description="Disordered" evidence="1">
    <location>
        <begin position="48"/>
        <end position="106"/>
    </location>
</feature>
<evidence type="ECO:0000256" key="1">
    <source>
        <dbReference type="SAM" id="MobiDB-lite"/>
    </source>
</evidence>
<evidence type="ECO:0000313" key="5">
    <source>
        <dbReference type="Proteomes" id="UP000277256"/>
    </source>
</evidence>
<keyword evidence="5" id="KW-1185">Reference proteome</keyword>
<organism evidence="4 5">
    <name type="scientific">Glycomyces terrestris</name>
    <dbReference type="NCBI Taxonomy" id="2493553"/>
    <lineage>
        <taxon>Bacteria</taxon>
        <taxon>Bacillati</taxon>
        <taxon>Actinomycetota</taxon>
        <taxon>Actinomycetes</taxon>
        <taxon>Glycomycetales</taxon>
        <taxon>Glycomycetaceae</taxon>
        <taxon>Glycomyces</taxon>
    </lineage>
</organism>